<dbReference type="Gene3D" id="1.20.58.340">
    <property type="entry name" value="Magnesium transport protein CorA, transmembrane region"/>
    <property type="match status" value="1"/>
</dbReference>
<evidence type="ECO:0000313" key="3">
    <source>
        <dbReference type="EMBL" id="KXX82076.1"/>
    </source>
</evidence>
<accession>A0A175WEJ9</accession>
<comment type="caution">
    <text evidence="3">The sequence shown here is derived from an EMBL/GenBank/DDBJ whole genome shotgun (WGS) entry which is preliminary data.</text>
</comment>
<keyword evidence="2" id="KW-0812">Transmembrane</keyword>
<sequence length="294" mass="33326">MSAALPHDLALSSTHNPANNTNYSIFYGCDTNQTREIETSLRSATNYIDHPLLCLGIFAELERKRLVNLAEDLVNSFTIDSDMLENKYSDLNSLKMRESLAICLRSRTLVDQIRSFKRQLNKVLDEIDLLARENGRCATFLETGSLIKRRINDIVDEYEDKIDECNMMAENLSLAMQTDISRDDSIVNTHIAKANTTIALESQIENAQMRSIAVLGMIYLPLSCVGSIFSTTIFNWRPSEGEPVISNYIWILLTISAGLTALTVLAWHLTTNREKIKQEKRSKSFEIELDRLPV</sequence>
<feature type="transmembrane region" description="Helical" evidence="2">
    <location>
        <begin position="248"/>
        <end position="270"/>
    </location>
</feature>
<dbReference type="Proteomes" id="UP000078237">
    <property type="component" value="Unassembled WGS sequence"/>
</dbReference>
<organism evidence="3 4">
    <name type="scientific">Madurella mycetomatis</name>
    <dbReference type="NCBI Taxonomy" id="100816"/>
    <lineage>
        <taxon>Eukaryota</taxon>
        <taxon>Fungi</taxon>
        <taxon>Dikarya</taxon>
        <taxon>Ascomycota</taxon>
        <taxon>Pezizomycotina</taxon>
        <taxon>Sordariomycetes</taxon>
        <taxon>Sordariomycetidae</taxon>
        <taxon>Sordariales</taxon>
        <taxon>Sordariales incertae sedis</taxon>
        <taxon>Madurella</taxon>
    </lineage>
</organism>
<name>A0A175WEJ9_9PEZI</name>
<dbReference type="VEuPathDB" id="FungiDB:MMYC01_201568"/>
<dbReference type="AlphaFoldDB" id="A0A175WEJ9"/>
<evidence type="ECO:0000313" key="4">
    <source>
        <dbReference type="Proteomes" id="UP000078237"/>
    </source>
</evidence>
<feature type="coiled-coil region" evidence="1">
    <location>
        <begin position="113"/>
        <end position="175"/>
    </location>
</feature>
<evidence type="ECO:0000256" key="1">
    <source>
        <dbReference type="SAM" id="Coils"/>
    </source>
</evidence>
<keyword evidence="2" id="KW-0472">Membrane</keyword>
<dbReference type="OrthoDB" id="3561681at2759"/>
<evidence type="ECO:0000256" key="2">
    <source>
        <dbReference type="SAM" id="Phobius"/>
    </source>
</evidence>
<dbReference type="STRING" id="100816.A0A175WEJ9"/>
<keyword evidence="3" id="KW-0436">Ligase</keyword>
<keyword evidence="2" id="KW-1133">Transmembrane helix</keyword>
<dbReference type="EMBL" id="LCTW02000021">
    <property type="protein sequence ID" value="KXX82076.1"/>
    <property type="molecule type" value="Genomic_DNA"/>
</dbReference>
<protein>
    <submittedName>
        <fullName evidence="3">Phenylalanine--tRNA ligase alpha subunit</fullName>
    </submittedName>
</protein>
<dbReference type="GO" id="GO:0016874">
    <property type="term" value="F:ligase activity"/>
    <property type="evidence" value="ECO:0007669"/>
    <property type="project" value="UniProtKB-KW"/>
</dbReference>
<feature type="transmembrane region" description="Helical" evidence="2">
    <location>
        <begin position="212"/>
        <end position="236"/>
    </location>
</feature>
<proteinExistence type="predicted"/>
<keyword evidence="4" id="KW-1185">Reference proteome</keyword>
<reference evidence="3 4" key="1">
    <citation type="journal article" date="2016" name="Genome Announc.">
        <title>Genome Sequence of Madurella mycetomatis mm55, Isolated from a Human Mycetoma Case in Sudan.</title>
        <authorList>
            <person name="Smit S."/>
            <person name="Derks M.F."/>
            <person name="Bervoets S."/>
            <person name="Fahal A."/>
            <person name="van Leeuwen W."/>
            <person name="van Belkum A."/>
            <person name="van de Sande W.W."/>
        </authorList>
    </citation>
    <scope>NUCLEOTIDE SEQUENCE [LARGE SCALE GENOMIC DNA]</scope>
    <source>
        <strain evidence="4">mm55</strain>
    </source>
</reference>
<keyword evidence="1" id="KW-0175">Coiled coil</keyword>
<gene>
    <name evidence="3" type="ORF">MMYC01_201568</name>
</gene>